<evidence type="ECO:0000313" key="2">
    <source>
        <dbReference type="Proteomes" id="UP000319671"/>
    </source>
</evidence>
<sequence length="47" mass="4945">MTLANFITTLGKVLVIILLLLALLVASLFGLNTNPINAAIIAILQDP</sequence>
<dbReference type="RefSeq" id="WP_186446655.1">
    <property type="nucleotide sequence ID" value="NZ_VIVN01000021.1"/>
</dbReference>
<gene>
    <name evidence="1" type="ORF">FB550_12188</name>
</gene>
<proteinExistence type="predicted"/>
<keyword evidence="2" id="KW-1185">Reference proteome</keyword>
<comment type="caution">
    <text evidence="1">The sequence shown here is derived from an EMBL/GenBank/DDBJ whole genome shotgun (WGS) entry which is preliminary data.</text>
</comment>
<reference evidence="1 2" key="1">
    <citation type="submission" date="2019-06" db="EMBL/GenBank/DDBJ databases">
        <title>Sorghum-associated microbial communities from plants grown in Nebraska, USA.</title>
        <authorList>
            <person name="Schachtman D."/>
        </authorList>
    </citation>
    <scope>NUCLEOTIDE SEQUENCE [LARGE SCALE GENOMIC DNA]</scope>
    <source>
        <strain evidence="1 2">2482</strain>
    </source>
</reference>
<name>A0A561CKF5_9BACI</name>
<dbReference type="AlphaFoldDB" id="A0A561CKF5"/>
<dbReference type="Proteomes" id="UP000319671">
    <property type="component" value="Unassembled WGS sequence"/>
</dbReference>
<protein>
    <submittedName>
        <fullName evidence="1">Uncharacterized protein</fullName>
    </submittedName>
</protein>
<accession>A0A561CKF5</accession>
<dbReference type="EMBL" id="VIVN01000021">
    <property type="protein sequence ID" value="TWD91646.1"/>
    <property type="molecule type" value="Genomic_DNA"/>
</dbReference>
<organism evidence="1 2">
    <name type="scientific">Neobacillus bataviensis</name>
    <dbReference type="NCBI Taxonomy" id="220685"/>
    <lineage>
        <taxon>Bacteria</taxon>
        <taxon>Bacillati</taxon>
        <taxon>Bacillota</taxon>
        <taxon>Bacilli</taxon>
        <taxon>Bacillales</taxon>
        <taxon>Bacillaceae</taxon>
        <taxon>Neobacillus</taxon>
    </lineage>
</organism>
<evidence type="ECO:0000313" key="1">
    <source>
        <dbReference type="EMBL" id="TWD91646.1"/>
    </source>
</evidence>